<feature type="domain" description="RRM" evidence="2">
    <location>
        <begin position="409"/>
        <end position="458"/>
    </location>
</feature>
<dbReference type="AlphaFoldDB" id="A0AAD4I178"/>
<dbReference type="InterPro" id="IPR035979">
    <property type="entry name" value="RBD_domain_sf"/>
</dbReference>
<dbReference type="CDD" id="cd00590">
    <property type="entry name" value="RRM_SF"/>
    <property type="match status" value="1"/>
</dbReference>
<evidence type="ECO:0000313" key="4">
    <source>
        <dbReference type="Proteomes" id="UP001197093"/>
    </source>
</evidence>
<comment type="caution">
    <text evidence="3">The sequence shown here is derived from an EMBL/GenBank/DDBJ whole genome shotgun (WGS) entry which is preliminary data.</text>
</comment>
<dbReference type="Gene3D" id="3.30.70.330">
    <property type="match status" value="1"/>
</dbReference>
<keyword evidence="4" id="KW-1185">Reference proteome</keyword>
<dbReference type="Pfam" id="PF00076">
    <property type="entry name" value="RRM_1"/>
    <property type="match status" value="1"/>
</dbReference>
<organism evidence="3 4">
    <name type="scientific">Staphylotrichum longicolle</name>
    <dbReference type="NCBI Taxonomy" id="669026"/>
    <lineage>
        <taxon>Eukaryota</taxon>
        <taxon>Fungi</taxon>
        <taxon>Dikarya</taxon>
        <taxon>Ascomycota</taxon>
        <taxon>Pezizomycotina</taxon>
        <taxon>Sordariomycetes</taxon>
        <taxon>Sordariomycetidae</taxon>
        <taxon>Sordariales</taxon>
        <taxon>Chaetomiaceae</taxon>
        <taxon>Staphylotrichum</taxon>
    </lineage>
</organism>
<accession>A0AAD4I178</accession>
<dbReference type="InterPro" id="IPR000504">
    <property type="entry name" value="RRM_dom"/>
</dbReference>
<dbReference type="GO" id="GO:0003723">
    <property type="term" value="F:RNA binding"/>
    <property type="evidence" value="ECO:0007669"/>
    <property type="project" value="InterPro"/>
</dbReference>
<dbReference type="InterPro" id="IPR012677">
    <property type="entry name" value="Nucleotide-bd_a/b_plait_sf"/>
</dbReference>
<name>A0AAD4I178_9PEZI</name>
<evidence type="ECO:0000313" key="3">
    <source>
        <dbReference type="EMBL" id="KAG7291827.1"/>
    </source>
</evidence>
<dbReference type="EMBL" id="JAHCVI010000001">
    <property type="protein sequence ID" value="KAG7291827.1"/>
    <property type="molecule type" value="Genomic_DNA"/>
</dbReference>
<evidence type="ECO:0000259" key="2">
    <source>
        <dbReference type="Pfam" id="PF00076"/>
    </source>
</evidence>
<evidence type="ECO:0000256" key="1">
    <source>
        <dbReference type="SAM" id="MobiDB-lite"/>
    </source>
</evidence>
<sequence>MSANGWRIPQPQMGFYWNLPADAPSAFSKKREQRSISRGLAPKHRAIAWNDARVHAAATTLRAEHGDTVKTLVRPQRWEDLYQFFDTVDLWFEGSWNLWRVLHLLCDENDVAAQRDSLDSAILDEVERWAYKWCTHKTNRLKLATWDQKSDILSVLSESDSSNVAGCRKEALDMLRGALKYWHGHYKIPVPEQDGSKADAQQLDRLPENSPTAPKQIDLLPPPYIYTKNPNVVIVNGTTPVEPQQKSAGYGCSDGTASESFRRGHQPSKSGPVPAVPAGHFLTARGAGVENSGPSRLPKGPQQLSEIHENLPQASHAEKQPQVNPKSTATQNNIALHSSNGNSSIDNTAGSRTRPHVPRCQNSGIGVASSASSFAVCPCRRCMEASRSVHVGFIRVERSISNDKMCGILTEYFGRWGHVEGCEIRKSNAAVFCFAFVRYTSEQSALQAVAAANGQPINAPGLAGARREPPLEQRKLPSWRQLKLLVLGQHRRPSLGPPAVTTAVHYAAAVPVPDFSVNPLEPQWVFCGQDKLPSELEPTGVWK</sequence>
<feature type="region of interest" description="Disordered" evidence="1">
    <location>
        <begin position="242"/>
        <end position="275"/>
    </location>
</feature>
<gene>
    <name evidence="3" type="ORF">NEMBOFW57_001848</name>
</gene>
<protein>
    <recommendedName>
        <fullName evidence="2">RRM domain-containing protein</fullName>
    </recommendedName>
</protein>
<reference evidence="3" key="1">
    <citation type="submission" date="2023-02" db="EMBL/GenBank/DDBJ databases">
        <authorList>
            <person name="Palmer J.M."/>
        </authorList>
    </citation>
    <scope>NUCLEOTIDE SEQUENCE</scope>
    <source>
        <strain evidence="3">FW57</strain>
    </source>
</reference>
<dbReference type="Proteomes" id="UP001197093">
    <property type="component" value="Unassembled WGS sequence"/>
</dbReference>
<dbReference type="SUPFAM" id="SSF54928">
    <property type="entry name" value="RNA-binding domain, RBD"/>
    <property type="match status" value="1"/>
</dbReference>
<proteinExistence type="predicted"/>